<proteinExistence type="predicted"/>
<keyword evidence="2" id="KW-1185">Reference proteome</keyword>
<reference evidence="2" key="1">
    <citation type="journal article" date="2019" name="Int. J. Syst. Evol. Microbiol.">
        <title>The Global Catalogue of Microorganisms (GCM) 10K type strain sequencing project: providing services to taxonomists for standard genome sequencing and annotation.</title>
        <authorList>
            <consortium name="The Broad Institute Genomics Platform"/>
            <consortium name="The Broad Institute Genome Sequencing Center for Infectious Disease"/>
            <person name="Wu L."/>
            <person name="Ma J."/>
        </authorList>
    </citation>
    <scope>NUCLEOTIDE SEQUENCE [LARGE SCALE GENOMIC DNA]</scope>
    <source>
        <strain evidence="2">CGMCC 4.7466</strain>
    </source>
</reference>
<evidence type="ECO:0000313" key="2">
    <source>
        <dbReference type="Proteomes" id="UP001595818"/>
    </source>
</evidence>
<name>A0ABV9T937_9BACT</name>
<dbReference type="EMBL" id="JBHSJJ010000035">
    <property type="protein sequence ID" value="MFC4875082.1"/>
    <property type="molecule type" value="Genomic_DNA"/>
</dbReference>
<sequence>MKTKLTLTVKKSVIDTAKRRAKEKGISLSRMFEEIFEEEGSNEIKTAPQKAAERLLQMLPLISFQKESPIFRRPSSCLKWHRKTK</sequence>
<dbReference type="InterPro" id="IPR045944">
    <property type="entry name" value="DUF6364"/>
</dbReference>
<dbReference type="RefSeq" id="WP_377069555.1">
    <property type="nucleotide sequence ID" value="NZ_JBHSJJ010000035.1"/>
</dbReference>
<dbReference type="Proteomes" id="UP001595818">
    <property type="component" value="Unassembled WGS sequence"/>
</dbReference>
<dbReference type="Pfam" id="PF19891">
    <property type="entry name" value="DUF6364"/>
    <property type="match status" value="1"/>
</dbReference>
<gene>
    <name evidence="1" type="ORF">ACFPFU_25530</name>
</gene>
<accession>A0ABV9T937</accession>
<organism evidence="1 2">
    <name type="scientific">Negadavirga shengliensis</name>
    <dbReference type="NCBI Taxonomy" id="1389218"/>
    <lineage>
        <taxon>Bacteria</taxon>
        <taxon>Pseudomonadati</taxon>
        <taxon>Bacteroidota</taxon>
        <taxon>Cytophagia</taxon>
        <taxon>Cytophagales</taxon>
        <taxon>Cyclobacteriaceae</taxon>
        <taxon>Negadavirga</taxon>
    </lineage>
</organism>
<comment type="caution">
    <text evidence="1">The sequence shown here is derived from an EMBL/GenBank/DDBJ whole genome shotgun (WGS) entry which is preliminary data.</text>
</comment>
<protein>
    <submittedName>
        <fullName evidence="1">DUF6364 family protein</fullName>
    </submittedName>
</protein>
<evidence type="ECO:0000313" key="1">
    <source>
        <dbReference type="EMBL" id="MFC4875082.1"/>
    </source>
</evidence>